<reference evidence="2" key="2">
    <citation type="submission" date="2023-02" db="EMBL/GenBank/DDBJ databases">
        <authorList>
            <consortium name="DOE Joint Genome Institute"/>
            <person name="Mondo S.J."/>
            <person name="Chang Y."/>
            <person name="Wang Y."/>
            <person name="Ahrendt S."/>
            <person name="Andreopoulos W."/>
            <person name="Barry K."/>
            <person name="Beard J."/>
            <person name="Benny G.L."/>
            <person name="Blankenship S."/>
            <person name="Bonito G."/>
            <person name="Cuomo C."/>
            <person name="Desiro A."/>
            <person name="Gervers K.A."/>
            <person name="Hundley H."/>
            <person name="Kuo A."/>
            <person name="LaButti K."/>
            <person name="Lang B.F."/>
            <person name="Lipzen A."/>
            <person name="O'Donnell K."/>
            <person name="Pangilinan J."/>
            <person name="Reynolds N."/>
            <person name="Sandor L."/>
            <person name="Smith M.W."/>
            <person name="Tsang A."/>
            <person name="Grigoriev I.V."/>
            <person name="Stajich J.E."/>
            <person name="Spatafora J.W."/>
        </authorList>
    </citation>
    <scope>NUCLEOTIDE SEQUENCE</scope>
    <source>
        <strain evidence="2">RSA 2281</strain>
    </source>
</reference>
<sequence>MFCFRPNTKIEKSAHELSPQSTSNRPDCKISEMRGIHFGVSQRFGEVKRESKCSEKYMLAKDPLPLGVLGRIAWIWICFGHTIPFNVITLIGDGLYAMIEMETVIFPRTLKEMMMITLLQNPTQHNNLFLEENYYMRRLHTSHLSTSLRV</sequence>
<gene>
    <name evidence="2" type="ORF">BDA99DRAFT_543411</name>
</gene>
<name>A0AAD5JN40_9FUNG</name>
<reference evidence="2" key="1">
    <citation type="journal article" date="2022" name="IScience">
        <title>Evolution of zygomycete secretomes and the origins of terrestrial fungal ecologies.</title>
        <authorList>
            <person name="Chang Y."/>
            <person name="Wang Y."/>
            <person name="Mondo S."/>
            <person name="Ahrendt S."/>
            <person name="Andreopoulos W."/>
            <person name="Barry K."/>
            <person name="Beard J."/>
            <person name="Benny G.L."/>
            <person name="Blankenship S."/>
            <person name="Bonito G."/>
            <person name="Cuomo C."/>
            <person name="Desiro A."/>
            <person name="Gervers K.A."/>
            <person name="Hundley H."/>
            <person name="Kuo A."/>
            <person name="LaButti K."/>
            <person name="Lang B.F."/>
            <person name="Lipzen A."/>
            <person name="O'Donnell K."/>
            <person name="Pangilinan J."/>
            <person name="Reynolds N."/>
            <person name="Sandor L."/>
            <person name="Smith M.E."/>
            <person name="Tsang A."/>
            <person name="Grigoriev I.V."/>
            <person name="Stajich J.E."/>
            <person name="Spatafora J.W."/>
        </authorList>
    </citation>
    <scope>NUCLEOTIDE SEQUENCE</scope>
    <source>
        <strain evidence="2">RSA 2281</strain>
    </source>
</reference>
<proteinExistence type="predicted"/>
<evidence type="ECO:0000256" key="1">
    <source>
        <dbReference type="SAM" id="MobiDB-lite"/>
    </source>
</evidence>
<dbReference type="EMBL" id="JAIXMP010000048">
    <property type="protein sequence ID" value="KAI9246066.1"/>
    <property type="molecule type" value="Genomic_DNA"/>
</dbReference>
<comment type="caution">
    <text evidence="2">The sequence shown here is derived from an EMBL/GenBank/DDBJ whole genome shotgun (WGS) entry which is preliminary data.</text>
</comment>
<organism evidence="2 3">
    <name type="scientific">Phascolomyces articulosus</name>
    <dbReference type="NCBI Taxonomy" id="60185"/>
    <lineage>
        <taxon>Eukaryota</taxon>
        <taxon>Fungi</taxon>
        <taxon>Fungi incertae sedis</taxon>
        <taxon>Mucoromycota</taxon>
        <taxon>Mucoromycotina</taxon>
        <taxon>Mucoromycetes</taxon>
        <taxon>Mucorales</taxon>
        <taxon>Lichtheimiaceae</taxon>
        <taxon>Phascolomyces</taxon>
    </lineage>
</organism>
<protein>
    <submittedName>
        <fullName evidence="2">Uncharacterized protein</fullName>
    </submittedName>
</protein>
<dbReference type="AlphaFoldDB" id="A0AAD5JN40"/>
<evidence type="ECO:0000313" key="3">
    <source>
        <dbReference type="Proteomes" id="UP001209540"/>
    </source>
</evidence>
<evidence type="ECO:0000313" key="2">
    <source>
        <dbReference type="EMBL" id="KAI9246066.1"/>
    </source>
</evidence>
<feature type="region of interest" description="Disordered" evidence="1">
    <location>
        <begin position="1"/>
        <end position="25"/>
    </location>
</feature>
<accession>A0AAD5JN40</accession>
<keyword evidence="3" id="KW-1185">Reference proteome</keyword>
<dbReference type="Proteomes" id="UP001209540">
    <property type="component" value="Unassembled WGS sequence"/>
</dbReference>